<feature type="modified residue" description="4-aspartylphosphate" evidence="1">
    <location>
        <position position="333"/>
    </location>
</feature>
<dbReference type="PANTHER" id="PTHR43228:SF1">
    <property type="entry name" value="TWO-COMPONENT RESPONSE REGULATOR ARR22"/>
    <property type="match status" value="1"/>
</dbReference>
<evidence type="ECO:0000313" key="3">
    <source>
        <dbReference type="EMBL" id="MDT0581950.1"/>
    </source>
</evidence>
<evidence type="ECO:0000259" key="2">
    <source>
        <dbReference type="PROSITE" id="PS50110"/>
    </source>
</evidence>
<dbReference type="InterPro" id="IPR052048">
    <property type="entry name" value="ST_Response_Regulator"/>
</dbReference>
<dbReference type="Proteomes" id="UP001249020">
    <property type="component" value="Unassembled WGS sequence"/>
</dbReference>
<dbReference type="RefSeq" id="WP_311360745.1">
    <property type="nucleotide sequence ID" value="NZ_JAVRIE010000002.1"/>
</dbReference>
<comment type="caution">
    <text evidence="3">The sequence shown here is derived from an EMBL/GenBank/DDBJ whole genome shotgun (WGS) entry which is preliminary data.</text>
</comment>
<dbReference type="GO" id="GO:0000160">
    <property type="term" value="P:phosphorelay signal transduction system"/>
    <property type="evidence" value="ECO:0007669"/>
    <property type="project" value="InterPro"/>
</dbReference>
<dbReference type="SMART" id="SM00448">
    <property type="entry name" value="REC"/>
    <property type="match status" value="1"/>
</dbReference>
<dbReference type="PANTHER" id="PTHR43228">
    <property type="entry name" value="TWO-COMPONENT RESPONSE REGULATOR"/>
    <property type="match status" value="1"/>
</dbReference>
<dbReference type="SUPFAM" id="SSF52172">
    <property type="entry name" value="CheY-like"/>
    <property type="match status" value="1"/>
</dbReference>
<proteinExistence type="predicted"/>
<name>A0AAW8R1I2_9ALTE</name>
<dbReference type="InterPro" id="IPR011006">
    <property type="entry name" value="CheY-like_superfamily"/>
</dbReference>
<dbReference type="Pfam" id="PF00072">
    <property type="entry name" value="Response_reg"/>
    <property type="match status" value="1"/>
</dbReference>
<dbReference type="EMBL" id="JAVRIE010000002">
    <property type="protein sequence ID" value="MDT0581950.1"/>
    <property type="molecule type" value="Genomic_DNA"/>
</dbReference>
<sequence length="405" mass="46077">MKSTIKDYKIVLYVTDMENDKVMFEKIKQYFENCEACRSLKELCRHLTTKNTPTVFLMTGDNLEESMLNYYRSLDAVKDYTVCEHKVVSLIPLKSEIDAFEAHRCNAIDDYLIARPLYEANRIVLIIEHLLLELGVSLPSMREEQLSKRLTNNVSEEFAALMSRLLEDKNQIELSFKSSIEDIETCLNQADKKIQQHQAVDLDLNKLQETLKQIRSNEIRPKLLELQAKAISLLEKTITFGASGNAEDETDTAKSDEPTPVFNRLYQQDINAQDDPNTKQSAIRILLVEDDLISQKLTVRLLSSLNTKTELAVSGRRALASLSSVKYDLILMDISLPDTNGIYIMSQTKTEGHLNYDTPIIMLTGSKRKQIVAEALKNGAKGYVVKPLTKKTIQAIFEKHLPQLQ</sequence>
<dbReference type="InterPro" id="IPR001789">
    <property type="entry name" value="Sig_transdc_resp-reg_receiver"/>
</dbReference>
<evidence type="ECO:0000313" key="4">
    <source>
        <dbReference type="Proteomes" id="UP001249020"/>
    </source>
</evidence>
<reference evidence="3 4" key="1">
    <citation type="submission" date="2023-09" db="EMBL/GenBank/DDBJ databases">
        <authorList>
            <person name="Rey-Velasco X."/>
        </authorList>
    </citation>
    <scope>NUCLEOTIDE SEQUENCE [LARGE SCALE GENOMIC DNA]</scope>
    <source>
        <strain evidence="3 4">W409</strain>
    </source>
</reference>
<evidence type="ECO:0000256" key="1">
    <source>
        <dbReference type="PROSITE-ProRule" id="PRU00169"/>
    </source>
</evidence>
<dbReference type="Gene3D" id="3.40.50.2300">
    <property type="match status" value="1"/>
</dbReference>
<keyword evidence="1" id="KW-0597">Phosphoprotein</keyword>
<feature type="domain" description="Response regulatory" evidence="2">
    <location>
        <begin position="284"/>
        <end position="401"/>
    </location>
</feature>
<organism evidence="3 4">
    <name type="scientific">Brumicola blandensis</name>
    <dbReference type="NCBI Taxonomy" id="3075611"/>
    <lineage>
        <taxon>Bacteria</taxon>
        <taxon>Pseudomonadati</taxon>
        <taxon>Pseudomonadota</taxon>
        <taxon>Gammaproteobacteria</taxon>
        <taxon>Alteromonadales</taxon>
        <taxon>Alteromonadaceae</taxon>
        <taxon>Brumicola</taxon>
    </lineage>
</organism>
<dbReference type="AlphaFoldDB" id="A0AAW8R1I2"/>
<dbReference type="PROSITE" id="PS50110">
    <property type="entry name" value="RESPONSE_REGULATORY"/>
    <property type="match status" value="1"/>
</dbReference>
<gene>
    <name evidence="3" type="ORF">RM544_05330</name>
</gene>
<dbReference type="CDD" id="cd17546">
    <property type="entry name" value="REC_hyHK_CKI1_RcsC-like"/>
    <property type="match status" value="1"/>
</dbReference>
<protein>
    <submittedName>
        <fullName evidence="3">Response regulator</fullName>
    </submittedName>
</protein>
<keyword evidence="4" id="KW-1185">Reference proteome</keyword>
<accession>A0AAW8R1I2</accession>